<dbReference type="GO" id="GO:0005737">
    <property type="term" value="C:cytoplasm"/>
    <property type="evidence" value="ECO:0007669"/>
    <property type="project" value="UniProtKB-SubCell"/>
</dbReference>
<feature type="domain" description="RZ-type" evidence="9">
    <location>
        <begin position="1745"/>
        <end position="1818"/>
    </location>
</feature>
<evidence type="ECO:0000259" key="9">
    <source>
        <dbReference type="PROSITE" id="PS51981"/>
    </source>
</evidence>
<keyword evidence="11" id="KW-1185">Reference proteome</keyword>
<keyword evidence="3" id="KW-0479">Metal-binding</keyword>
<name>A0A1X7UJT7_AMPQE</name>
<dbReference type="InterPro" id="IPR057373">
    <property type="entry name" value="ZNFX1"/>
</dbReference>
<evidence type="ECO:0000313" key="11">
    <source>
        <dbReference type="Proteomes" id="UP000007879"/>
    </source>
</evidence>
<dbReference type="InterPro" id="IPR041679">
    <property type="entry name" value="DNA2/NAM7-like_C"/>
</dbReference>
<dbReference type="SMART" id="SM00438">
    <property type="entry name" value="ZnF_NFX"/>
    <property type="match status" value="5"/>
</dbReference>
<dbReference type="Pfam" id="PF13087">
    <property type="entry name" value="AAA_12"/>
    <property type="match status" value="1"/>
</dbReference>
<dbReference type="FunFam" id="3.40.50.300:FF:000742">
    <property type="entry name" value="NFX1-type zinc finger-containing protein 1"/>
    <property type="match status" value="1"/>
</dbReference>
<protein>
    <recommendedName>
        <fullName evidence="9">RZ-type domain-containing protein</fullName>
    </recommendedName>
</protein>
<evidence type="ECO:0000256" key="7">
    <source>
        <dbReference type="ARBA" id="ARBA00022859"/>
    </source>
</evidence>
<dbReference type="Pfam" id="PF20173">
    <property type="entry name" value="ZnF_RZ-type"/>
    <property type="match status" value="1"/>
</dbReference>
<dbReference type="GO" id="GO:0031380">
    <property type="term" value="C:nuclear RNA-directed RNA polymerase complex"/>
    <property type="evidence" value="ECO:0007669"/>
    <property type="project" value="TreeGrafter"/>
</dbReference>
<dbReference type="InterPro" id="IPR027417">
    <property type="entry name" value="P-loop_NTPase"/>
</dbReference>
<dbReference type="OrthoDB" id="2423195at2759"/>
<dbReference type="PANTHER" id="PTHR10887:SF341">
    <property type="entry name" value="NFX1-TYPE ZINC FINGER-CONTAINING PROTEIN 1"/>
    <property type="match status" value="1"/>
</dbReference>
<dbReference type="eggNOG" id="KOG1807">
    <property type="taxonomic scope" value="Eukaryota"/>
</dbReference>
<dbReference type="InterPro" id="IPR041677">
    <property type="entry name" value="DNA2/NAM7_AAA_11"/>
</dbReference>
<comment type="subcellular location">
    <subcellularLocation>
        <location evidence="1">Cytoplasm</location>
    </subcellularLocation>
</comment>
<dbReference type="InterPro" id="IPR018247">
    <property type="entry name" value="EF_Hand_1_Ca_BS"/>
</dbReference>
<dbReference type="PROSITE" id="PS00018">
    <property type="entry name" value="EF_HAND_1"/>
    <property type="match status" value="1"/>
</dbReference>
<evidence type="ECO:0000256" key="2">
    <source>
        <dbReference type="ARBA" id="ARBA00022490"/>
    </source>
</evidence>
<keyword evidence="7" id="KW-0391">Immunity</keyword>
<keyword evidence="6" id="KW-0862">Zinc</keyword>
<dbReference type="GO" id="GO:0002376">
    <property type="term" value="P:immune system process"/>
    <property type="evidence" value="ECO:0007669"/>
    <property type="project" value="UniProtKB-KW"/>
</dbReference>
<dbReference type="Pfam" id="PF25396">
    <property type="entry name" value="ZNFX1"/>
    <property type="match status" value="1"/>
</dbReference>
<proteinExistence type="predicted"/>
<dbReference type="EnsemblMetazoa" id="XM_003387569.3">
    <property type="protein sequence ID" value="XP_003387617.1"/>
    <property type="gene ID" value="LOC100641429"/>
</dbReference>
<dbReference type="SUPFAM" id="SSF52540">
    <property type="entry name" value="P-loop containing nucleoside triphosphate hydrolases"/>
    <property type="match status" value="1"/>
</dbReference>
<evidence type="ECO:0000256" key="4">
    <source>
        <dbReference type="ARBA" id="ARBA00022737"/>
    </source>
</evidence>
<accession>A0A1X7UJT7</accession>
<keyword evidence="2" id="KW-0963">Cytoplasm</keyword>
<dbReference type="Pfam" id="PF13086">
    <property type="entry name" value="AAA_11"/>
    <property type="match status" value="2"/>
</dbReference>
<feature type="compositionally biased region" description="Basic residues" evidence="8">
    <location>
        <begin position="11"/>
        <end position="31"/>
    </location>
</feature>
<dbReference type="PROSITE" id="PS51981">
    <property type="entry name" value="ZF_RZ"/>
    <property type="match status" value="1"/>
</dbReference>
<evidence type="ECO:0000256" key="6">
    <source>
        <dbReference type="ARBA" id="ARBA00022833"/>
    </source>
</evidence>
<evidence type="ECO:0000256" key="3">
    <source>
        <dbReference type="ARBA" id="ARBA00022723"/>
    </source>
</evidence>
<organism evidence="10">
    <name type="scientific">Amphimedon queenslandica</name>
    <name type="common">Sponge</name>
    <dbReference type="NCBI Taxonomy" id="400682"/>
    <lineage>
        <taxon>Eukaryota</taxon>
        <taxon>Metazoa</taxon>
        <taxon>Porifera</taxon>
        <taxon>Demospongiae</taxon>
        <taxon>Heteroscleromorpha</taxon>
        <taxon>Haplosclerida</taxon>
        <taxon>Niphatidae</taxon>
        <taxon>Amphimedon</taxon>
    </lineage>
</organism>
<evidence type="ECO:0000313" key="10">
    <source>
        <dbReference type="EnsemblMetazoa" id="Aqu2.1.28235_001"/>
    </source>
</evidence>
<dbReference type="CDD" id="cd18808">
    <property type="entry name" value="SF1_C_Upf1"/>
    <property type="match status" value="1"/>
</dbReference>
<dbReference type="KEGG" id="aqu:100641429"/>
<dbReference type="Gene3D" id="3.40.50.300">
    <property type="entry name" value="P-loop containing nucleotide triphosphate hydrolases"/>
    <property type="match status" value="3"/>
</dbReference>
<dbReference type="OMA" id="PVCQVPI"/>
<dbReference type="GO" id="GO:0008270">
    <property type="term" value="F:zinc ion binding"/>
    <property type="evidence" value="ECO:0007669"/>
    <property type="project" value="UniProtKB-KW"/>
</dbReference>
<evidence type="ECO:0000256" key="8">
    <source>
        <dbReference type="SAM" id="MobiDB-lite"/>
    </source>
</evidence>
<dbReference type="EnsemblMetazoa" id="Aqu2.1.28235_001">
    <property type="protein sequence ID" value="Aqu2.1.28235_001"/>
    <property type="gene ID" value="Aqu2.1.28235"/>
</dbReference>
<dbReference type="InterPro" id="IPR047187">
    <property type="entry name" value="SF1_C_Upf1"/>
</dbReference>
<sequence length="1835" mass="206942">MDHNGYGRGRGQNRRGQGRGRGRGGRGRHHNSQSDDLGHRGHDRGDRGSASVSFASGSNNWWTFDTIRELSKLSSHGVLDRVQNEQRAFIKAFQYERFLDMRNIKFLIGILHALSCSGADSSLSARFISEVFDNCAAFMMKLKEYIQTSMKCHQLRPVIELGKFCITNIPQSTVFAFPQSELRDAMSSLPDCDAALSKIFSEYDVTFCDKKAEFIKRRKAEIAVRASSDRAAAPDINPHDLEPPDDFRMIEILPQPDEIKNNQEKPFLRPNLTKGSYRSWDHYLDVQFRLLREDFMGPLREGIHNYLQGITTGAKVQLYSKVRVLMPVCVYTGTAFLIQFDVSRFSRVRWEHSRRLIYGSLLCFSQDSFRSVCFASVIKRDAAALQSGQLVVKFEGDDFNPFTIDPSTEFQMVESSAYFEAYRHALLGLQLIRPEQMPFKPYIVGGYCKGESIKPPSYLKPGTSLDLNSVFKPKGPLRRIDITKPFPPNCTSVFDGSQLAALQMALSQEISVIQGPPGTGKTYIGLKIVEALLQNRTVWDKCNNSPILVVCYTNHALDQFLEGVLDLKVGHQEEKPKVVRVGGRCKNEKVGDCVMAKLVSKLKSEHAVPSHLYKRIRDNRSKMKTQQDFIETALKAIDANEGKILTLDELGMVIDENHYYQLKSIETSAISPDKIIDYWLGLWFVAGPQIEEDDDIQAAIADSLPLEDNSSNEIKGGLVIEGIEEEKEGNFIDVLDEPQLLEEDRIIEGEEEINVMPFLKTKEEPKQREAKVTAGEGGWQVKQLDSKKRKNLIKDGFKNRPFNADRASRVTDVWKIHDVNKRWRLYQYWLNKYIRLSKGSIKHTADQYNRLAGECQEIDQEVNTLTLLGASVVGVTTTGAAKHSYIFKYINPKIVIVEEAAEVMESHIVTSLCSSVQQLIMIGDHKQLQPKVTHYELEKNYGFHISLFERLIFNDVPVATLTEQHRMRPEIASIVGNHIYDRLDNHESVYAYGNVKGIGKNLFFIDHRQPENENPTGDVRSHANTFEAKYVVALTRYLLKQGYQRSDVTILTMYRGQLFEIRQNMRKDEFDGVRVAAVDDFQGEENEIIILSLVRSNNEERIGFLKVENRVCVALSRAKAGLFVIGNLSMLRSKDTTKWPAILNQMDREGRVGDGLPLCCQVHPKEVTIAKEAEDFSKCPEGGCLQKCGFRLDCGHVCRSPCHPIDQEHKSIYKCQQNCSKRLPCGHRCIRKCFECLDGCLPCQTIEQKLLDCGHLVNVKCHKDPSEVSCNNECSRILDCGHQCWKKCSEPCGSSSTCKTKKSKRLLCGHSVSIPCSTSENEFICTVPCKKKLDCGHDCVGTCGKCSQGRLHVACAEKCDRTLACGHFCSFSCTSSCPPCRQLCNNYCHHSQCRKLCYEPCIPCREPCQWKCQHYTCTAKCGEPCNRPRCNRPCTKPLKCKHPCIGLCGEECPKLCRICNEDQVKDIFFGDEDEDDAHFIELKDCSHIFEVKAMDYWMDGAAQRTDTGHLIKYIECPKCKTPIHRSLRYGNIIKQTIADMEAVKKQVLRNNTEASHLLSEVLKIQNDVKFCTELSIIFGIITKRLENASSNTRHGIPLIFPHEAVTVKNQVDFLPHIAGIYKLLHSLPNSILFPNGLQIEQEILIFQTTQLVSFLNTNYLTPQQSVSAKGEVMRLHCLSQLCSLQAVINKEQRKLEQTDQQDMIDQARLLLTCGQGGNSMLTDEQSTAIQKMMRSLGNKYSIGGVTKEELAIIVKAMADIQKGAWYKCPNGHFYAIGECGGATQVGKCPECGAAIGGEGHRLLSDNIHAGEIDNSSHAAWSEGANLANFDLQDLF</sequence>
<dbReference type="GO" id="GO:0031048">
    <property type="term" value="P:regulatory ncRNA-mediated heterochromatin formation"/>
    <property type="evidence" value="ECO:0007669"/>
    <property type="project" value="TreeGrafter"/>
</dbReference>
<dbReference type="InterPro" id="IPR000967">
    <property type="entry name" value="Znf_NFX1"/>
</dbReference>
<dbReference type="PANTHER" id="PTHR10887">
    <property type="entry name" value="DNA2/NAM7 HELICASE FAMILY"/>
    <property type="match status" value="1"/>
</dbReference>
<dbReference type="CDD" id="cd06008">
    <property type="entry name" value="NF-X1-zinc-finger"/>
    <property type="match status" value="2"/>
</dbReference>
<evidence type="ECO:0000256" key="1">
    <source>
        <dbReference type="ARBA" id="ARBA00004496"/>
    </source>
</evidence>
<keyword evidence="4" id="KW-0677">Repeat</keyword>
<gene>
    <name evidence="10" type="primary">100641429</name>
</gene>
<dbReference type="InterPro" id="IPR045055">
    <property type="entry name" value="DNA2/NAM7-like"/>
</dbReference>
<feature type="compositionally biased region" description="Basic and acidic residues" evidence="8">
    <location>
        <begin position="32"/>
        <end position="47"/>
    </location>
</feature>
<keyword evidence="5" id="KW-0863">Zinc-finger</keyword>
<dbReference type="Proteomes" id="UP000007879">
    <property type="component" value="Unassembled WGS sequence"/>
</dbReference>
<dbReference type="InParanoid" id="A0A1X7UJT7"/>
<feature type="region of interest" description="Disordered" evidence="8">
    <location>
        <begin position="1"/>
        <end position="51"/>
    </location>
</feature>
<feature type="compositionally biased region" description="Gly residues" evidence="8">
    <location>
        <begin position="1"/>
        <end position="10"/>
    </location>
</feature>
<reference evidence="10" key="2">
    <citation type="submission" date="2017-05" db="UniProtKB">
        <authorList>
            <consortium name="EnsemblMetazoa"/>
        </authorList>
    </citation>
    <scope>IDENTIFICATION</scope>
</reference>
<dbReference type="GO" id="GO:0004386">
    <property type="term" value="F:helicase activity"/>
    <property type="evidence" value="ECO:0007669"/>
    <property type="project" value="InterPro"/>
</dbReference>
<dbReference type="InterPro" id="IPR046439">
    <property type="entry name" value="ZF_RZ_dom"/>
</dbReference>
<evidence type="ECO:0000256" key="5">
    <source>
        <dbReference type="ARBA" id="ARBA00022771"/>
    </source>
</evidence>
<reference evidence="11" key="1">
    <citation type="journal article" date="2010" name="Nature">
        <title>The Amphimedon queenslandica genome and the evolution of animal complexity.</title>
        <authorList>
            <person name="Srivastava M."/>
            <person name="Simakov O."/>
            <person name="Chapman J."/>
            <person name="Fahey B."/>
            <person name="Gauthier M.E."/>
            <person name="Mitros T."/>
            <person name="Richards G.S."/>
            <person name="Conaco C."/>
            <person name="Dacre M."/>
            <person name="Hellsten U."/>
            <person name="Larroux C."/>
            <person name="Putnam N.H."/>
            <person name="Stanke M."/>
            <person name="Adamska M."/>
            <person name="Darling A."/>
            <person name="Degnan S.M."/>
            <person name="Oakley T.H."/>
            <person name="Plachetzki D.C."/>
            <person name="Zhai Y."/>
            <person name="Adamski M."/>
            <person name="Calcino A."/>
            <person name="Cummins S.F."/>
            <person name="Goodstein D.M."/>
            <person name="Harris C."/>
            <person name="Jackson D.J."/>
            <person name="Leys S.P."/>
            <person name="Shu S."/>
            <person name="Woodcroft B.J."/>
            <person name="Vervoort M."/>
            <person name="Kosik K.S."/>
            <person name="Manning G."/>
            <person name="Degnan B.M."/>
            <person name="Rokhsar D.S."/>
        </authorList>
    </citation>
    <scope>NUCLEOTIDE SEQUENCE [LARGE SCALE GENOMIC DNA]</scope>
</reference>